<sequence>MSAALSRTGTHEGPQHREHPQDLDQSSSSSEFDVKTPQEQGQIHDEAVHALARKFTEQSHHSHHESPFQAPEGSSLDPSSPNFKPKDWARAFFNARSSTNAPPRQAGVAFKNLNVWGVGSPTDFQTSVGNSILKLPSLFGRGTQKIDILRDLEGLVLPGEQCCVLAPPGSGSSTLLKTIAGETHGFQVSPDSYTNYQGIPREQMHGKFRGEVTYTAEVDVHYPQLPVWTTLYFAALARTPREIPGGVSREQYAEVLTKVVMAMFGISHTANTRTGNDFVRGVSGGERKRVTIAEACLNYSPVQCWDNSTRGLDSANAIEFCRTLRTQCDVFGFSTFVAIYQSPQAAYDLFDKVTVLYEGRQIYFGPAAQAKSYFEELGFVCPDAQTVPDFLTSMTSPSERVVKPGFENSVPRTSDDFARCWKQSKERTILLEQIEEYSKNHPLEGPDHETFALARRLEKSKNQRENSPYTLSYLGQVKLCMWRDVQRLKADPSVPISMLFINFVEALIIASIFYNLPRDTSSFFSRGAVLFMMVLLNAFGSMLEIMSLYAKREIVEKHKRYALYHPSAESLASLTVDLPYKIVNSIIVNSTLYFMANLRREAGPFFFFMLIAFSMTLSMSMFFRFFASITKTIAQALAPSSIILMGLVLYTGFAIPISYMRGWASWLRYLNPIAFGFESAIVNEFDGRQFPCAQFIPSGPSYNNVEPNQRACAVKGAVPGVDYVNGTAFASVSYQYEYGNRWRNFGILIAFIIGLCALHLVMSEIVASARSKGEVLVFRRKHLKARSKLQKTDEESGRDPVVQSEKHNDSGTSSINVEKQTSIFHWEDVCYEVQIKDETRKILQNVDGWIKPGTLTALMGVSGAGKTTLLDVLASRTTMGVITGSMFVDGRERDSSFQRQTGYVMQQDIHLHSSTVREALEFSALLRQPPEYSRQEKLDYVDEVIRLLDMSEYADAVVGVPGSGLNVEQRKRLTIGVELAARPKLLLFLDEPTSGLDSQTSWSICDLMEKLTKNGQAILCTIHQPSAMLFQRFDRLLLLAKGGRTVYFGDIGQNANILIDYFRRNGGPECPLGTNPAEYMLDAIGATPGSTHTSIDWPEVWKNSPEYTEVRTELSRLQELKNQPSAVMDSKDSVYQEFAAPFTTQFSIVANRCAQQYWRTPSYIFSKAILSIGCSLFIGFSFFKMDNSMQGLQNQMFGIFIFLFVVIQLLYQIMPNFVVQRTMYEARERQSKTYMWQAFVLSNIVVEMVWNVIMAIFCFLVWYYPVGLYRNAEFTDAVNIRGFHTILIIIVTFLFASSFAHMLIAGAPTEDLAGGIATLFSIMLYAFCGILAGPNVLPRFWIFMYRVNPFTYLVSSIMAVSLGKAPAHCASNEFQHFSPPANQTCSQYMEEYISMAGGYLENGQATDSCSYCQLSSTDQFLRQINSSWEHRWRDFGLLWVYVAFNVAAAVFLYWLCRVPKGSKKLKKN</sequence>
<keyword evidence="13" id="KW-1185">Reference proteome</keyword>
<evidence type="ECO:0000256" key="4">
    <source>
        <dbReference type="ARBA" id="ARBA00022692"/>
    </source>
</evidence>
<comment type="similarity">
    <text evidence="2">Belongs to the ABC transporter superfamily. ABCG family. PDR (TC 3.A.1.205) subfamily.</text>
</comment>
<evidence type="ECO:0000259" key="11">
    <source>
        <dbReference type="PROSITE" id="PS50893"/>
    </source>
</evidence>
<evidence type="ECO:0000256" key="7">
    <source>
        <dbReference type="ARBA" id="ARBA00022989"/>
    </source>
</evidence>
<protein>
    <submittedName>
        <fullName evidence="12">Opaque-specific ABC transporter CDR3</fullName>
    </submittedName>
</protein>
<name>A0A2T2P5A2_CORCC</name>
<dbReference type="InterPro" id="IPR029481">
    <property type="entry name" value="ABC_trans_N"/>
</dbReference>
<feature type="compositionally biased region" description="Basic and acidic residues" evidence="9">
    <location>
        <begin position="790"/>
        <end position="809"/>
    </location>
</feature>
<dbReference type="InterPro" id="IPR010929">
    <property type="entry name" value="PDR_CDR_ABC"/>
</dbReference>
<dbReference type="OrthoDB" id="245989at2759"/>
<keyword evidence="7 10" id="KW-1133">Transmembrane helix</keyword>
<feature type="transmembrane region" description="Helical" evidence="10">
    <location>
        <begin position="1163"/>
        <end position="1183"/>
    </location>
</feature>
<keyword evidence="4 10" id="KW-0812">Transmembrane</keyword>
<feature type="region of interest" description="Disordered" evidence="9">
    <location>
        <begin position="788"/>
        <end position="814"/>
    </location>
</feature>
<dbReference type="Pfam" id="PF06422">
    <property type="entry name" value="PDR_CDR"/>
    <property type="match status" value="1"/>
</dbReference>
<dbReference type="STRING" id="1448308.A0A2T2P5A2"/>
<dbReference type="InterPro" id="IPR003439">
    <property type="entry name" value="ABC_transporter-like_ATP-bd"/>
</dbReference>
<feature type="region of interest" description="Disordered" evidence="9">
    <location>
        <begin position="1"/>
        <end position="83"/>
    </location>
</feature>
<keyword evidence="5" id="KW-0547">Nucleotide-binding</keyword>
<dbReference type="InterPro" id="IPR003593">
    <property type="entry name" value="AAA+_ATPase"/>
</dbReference>
<feature type="transmembrane region" description="Helical" evidence="10">
    <location>
        <begin position="528"/>
        <end position="550"/>
    </location>
</feature>
<feature type="transmembrane region" description="Helical" evidence="10">
    <location>
        <begin position="1285"/>
        <end position="1304"/>
    </location>
</feature>
<dbReference type="GO" id="GO:0140359">
    <property type="term" value="F:ABC-type transporter activity"/>
    <property type="evidence" value="ECO:0007669"/>
    <property type="project" value="InterPro"/>
</dbReference>
<dbReference type="Gene3D" id="3.40.50.300">
    <property type="entry name" value="P-loop containing nucleotide triphosphate hydrolases"/>
    <property type="match status" value="2"/>
</dbReference>
<dbReference type="EMBL" id="KZ678129">
    <property type="protein sequence ID" value="PSN72852.1"/>
    <property type="molecule type" value="Genomic_DNA"/>
</dbReference>
<feature type="transmembrane region" description="Helical" evidence="10">
    <location>
        <begin position="1234"/>
        <end position="1264"/>
    </location>
</feature>
<dbReference type="InterPro" id="IPR013525">
    <property type="entry name" value="ABC2_TM"/>
</dbReference>
<feature type="compositionally biased region" description="Basic and acidic residues" evidence="9">
    <location>
        <begin position="32"/>
        <end position="66"/>
    </location>
</feature>
<feature type="domain" description="ABC transporter" evidence="11">
    <location>
        <begin position="824"/>
        <end position="1067"/>
    </location>
</feature>
<dbReference type="Pfam" id="PF00005">
    <property type="entry name" value="ABC_tran"/>
    <property type="match status" value="2"/>
</dbReference>
<feature type="transmembrane region" description="Helical" evidence="10">
    <location>
        <begin position="1436"/>
        <end position="1456"/>
    </location>
</feature>
<evidence type="ECO:0000256" key="2">
    <source>
        <dbReference type="ARBA" id="ARBA00006012"/>
    </source>
</evidence>
<dbReference type="InterPro" id="IPR034003">
    <property type="entry name" value="ABCG_PDR_2"/>
</dbReference>
<dbReference type="Pfam" id="PF14510">
    <property type="entry name" value="ABC_trans_N"/>
    <property type="match status" value="1"/>
</dbReference>
<dbReference type="InterPro" id="IPR027417">
    <property type="entry name" value="P-loop_NTPase"/>
</dbReference>
<keyword evidence="8 10" id="KW-0472">Membrane</keyword>
<dbReference type="SUPFAM" id="SSF52540">
    <property type="entry name" value="P-loop containing nucleoside triphosphate hydrolases"/>
    <property type="match status" value="2"/>
</dbReference>
<feature type="transmembrane region" description="Helical" evidence="10">
    <location>
        <begin position="745"/>
        <end position="762"/>
    </location>
</feature>
<gene>
    <name evidence="12" type="ORF">BS50DRAFT_171471</name>
</gene>
<dbReference type="PANTHER" id="PTHR19241">
    <property type="entry name" value="ATP-BINDING CASSETTE TRANSPORTER"/>
    <property type="match status" value="1"/>
</dbReference>
<evidence type="ECO:0000256" key="10">
    <source>
        <dbReference type="SAM" id="Phobius"/>
    </source>
</evidence>
<feature type="transmembrane region" description="Helical" evidence="10">
    <location>
        <begin position="496"/>
        <end position="516"/>
    </location>
</feature>
<dbReference type="Proteomes" id="UP000240883">
    <property type="component" value="Unassembled WGS sequence"/>
</dbReference>
<feature type="transmembrane region" description="Helical" evidence="10">
    <location>
        <begin position="1195"/>
        <end position="1214"/>
    </location>
</feature>
<evidence type="ECO:0000256" key="3">
    <source>
        <dbReference type="ARBA" id="ARBA00022448"/>
    </source>
</evidence>
<feature type="transmembrane region" description="Helical" evidence="10">
    <location>
        <begin position="605"/>
        <end position="627"/>
    </location>
</feature>
<feature type="transmembrane region" description="Helical" evidence="10">
    <location>
        <begin position="1316"/>
        <end position="1337"/>
    </location>
</feature>
<feature type="domain" description="ABC transporter" evidence="11">
    <location>
        <begin position="133"/>
        <end position="383"/>
    </location>
</feature>
<evidence type="ECO:0000256" key="8">
    <source>
        <dbReference type="ARBA" id="ARBA00023136"/>
    </source>
</evidence>
<dbReference type="PROSITE" id="PS50893">
    <property type="entry name" value="ABC_TRANSPORTER_2"/>
    <property type="match status" value="2"/>
</dbReference>
<evidence type="ECO:0000256" key="6">
    <source>
        <dbReference type="ARBA" id="ARBA00022840"/>
    </source>
</evidence>
<keyword evidence="6" id="KW-0067">ATP-binding</keyword>
<dbReference type="InterPro" id="IPR043926">
    <property type="entry name" value="ABCG_dom"/>
</dbReference>
<accession>A0A2T2P5A2</accession>
<dbReference type="Pfam" id="PF19055">
    <property type="entry name" value="ABC2_membrane_7"/>
    <property type="match status" value="1"/>
</dbReference>
<dbReference type="SMART" id="SM00382">
    <property type="entry name" value="AAA"/>
    <property type="match status" value="2"/>
</dbReference>
<evidence type="ECO:0000256" key="1">
    <source>
        <dbReference type="ARBA" id="ARBA00004141"/>
    </source>
</evidence>
<dbReference type="GO" id="GO:0016020">
    <property type="term" value="C:membrane"/>
    <property type="evidence" value="ECO:0007669"/>
    <property type="project" value="UniProtKB-SubCell"/>
</dbReference>
<dbReference type="GO" id="GO:0005524">
    <property type="term" value="F:ATP binding"/>
    <property type="evidence" value="ECO:0007669"/>
    <property type="project" value="UniProtKB-KW"/>
</dbReference>
<dbReference type="GO" id="GO:0016887">
    <property type="term" value="F:ATP hydrolysis activity"/>
    <property type="evidence" value="ECO:0007669"/>
    <property type="project" value="InterPro"/>
</dbReference>
<feature type="compositionally biased region" description="Basic and acidic residues" evidence="9">
    <location>
        <begin position="9"/>
        <end position="22"/>
    </location>
</feature>
<reference evidence="12 13" key="1">
    <citation type="journal article" date="2018" name="Front. Microbiol.">
        <title>Genome-Wide Analysis of Corynespora cassiicola Leaf Fall Disease Putative Effectors.</title>
        <authorList>
            <person name="Lopez D."/>
            <person name="Ribeiro S."/>
            <person name="Label P."/>
            <person name="Fumanal B."/>
            <person name="Venisse J.S."/>
            <person name="Kohler A."/>
            <person name="de Oliveira R.R."/>
            <person name="Labutti K."/>
            <person name="Lipzen A."/>
            <person name="Lail K."/>
            <person name="Bauer D."/>
            <person name="Ohm R.A."/>
            <person name="Barry K.W."/>
            <person name="Spatafora J."/>
            <person name="Grigoriev I.V."/>
            <person name="Martin F.M."/>
            <person name="Pujade-Renaud V."/>
        </authorList>
    </citation>
    <scope>NUCLEOTIDE SEQUENCE [LARGE SCALE GENOMIC DNA]</scope>
    <source>
        <strain evidence="12 13">Philippines</strain>
    </source>
</reference>
<evidence type="ECO:0000256" key="9">
    <source>
        <dbReference type="SAM" id="MobiDB-lite"/>
    </source>
</evidence>
<proteinExistence type="inferred from homology"/>
<feature type="transmembrane region" description="Helical" evidence="10">
    <location>
        <begin position="633"/>
        <end position="659"/>
    </location>
</feature>
<keyword evidence="3" id="KW-0813">Transport</keyword>
<dbReference type="CDD" id="cd03232">
    <property type="entry name" value="ABCG_PDR_domain2"/>
    <property type="match status" value="1"/>
</dbReference>
<evidence type="ECO:0000313" key="12">
    <source>
        <dbReference type="EMBL" id="PSN72852.1"/>
    </source>
</evidence>
<evidence type="ECO:0000313" key="13">
    <source>
        <dbReference type="Proteomes" id="UP000240883"/>
    </source>
</evidence>
<comment type="subcellular location">
    <subcellularLocation>
        <location evidence="1">Membrane</location>
        <topology evidence="1">Multi-pass membrane protein</topology>
    </subcellularLocation>
</comment>
<dbReference type="FunFam" id="3.40.50.300:FF:000054">
    <property type="entry name" value="ABC multidrug transporter atrF"/>
    <property type="match status" value="1"/>
</dbReference>
<dbReference type="Pfam" id="PF01061">
    <property type="entry name" value="ABC2_membrane"/>
    <property type="match status" value="2"/>
</dbReference>
<organism evidence="12 13">
    <name type="scientific">Corynespora cassiicola Philippines</name>
    <dbReference type="NCBI Taxonomy" id="1448308"/>
    <lineage>
        <taxon>Eukaryota</taxon>
        <taxon>Fungi</taxon>
        <taxon>Dikarya</taxon>
        <taxon>Ascomycota</taxon>
        <taxon>Pezizomycotina</taxon>
        <taxon>Dothideomycetes</taxon>
        <taxon>Pleosporomycetidae</taxon>
        <taxon>Pleosporales</taxon>
        <taxon>Corynesporascaceae</taxon>
        <taxon>Corynespora</taxon>
    </lineage>
</organism>
<evidence type="ECO:0000256" key="5">
    <source>
        <dbReference type="ARBA" id="ARBA00022741"/>
    </source>
</evidence>